<feature type="region of interest" description="Disordered" evidence="1">
    <location>
        <begin position="1"/>
        <end position="82"/>
    </location>
</feature>
<evidence type="ECO:0000313" key="4">
    <source>
        <dbReference type="EMBL" id="QRM16681.1"/>
    </source>
</evidence>
<organism evidence="3">
    <name type="scientific">Anguillid herpesvirus 1</name>
    <dbReference type="NCBI Taxonomy" id="150286"/>
    <lineage>
        <taxon>Viruses</taxon>
        <taxon>Duplodnaviria</taxon>
        <taxon>Heunggongvirae</taxon>
        <taxon>Peploviricota</taxon>
        <taxon>Herviviricetes</taxon>
        <taxon>Herpesvirales</taxon>
        <taxon>Alloherpesviridae</taxon>
        <taxon>Cyvirus</taxon>
        <taxon>Cyvirus anguillidallo1</taxon>
    </lineage>
</organism>
<proteinExistence type="predicted"/>
<protein>
    <submittedName>
        <fullName evidence="3">Protein ORF130</fullName>
    </submittedName>
</protein>
<sequence length="674" mass="75869">MSDSEYDSDCSDYSEPEGISLSDQSWDTSDDDEPTAPAATAPAAPPAPPAPTAPTPPTPEPTSEPEPTPASTAPAKQLLPKRKWHEISDSEIDEPSTKKPTGPSSFLYWTVLADWEQKAQNGADCILKVPEMLLRHLKSLIRAEEKKLDKSLVLAERVPGMPTLKTEMICEIMLWGELHRSLALGSLKGLTTKPRNGPDPKTVDQKTMRGLVAKFVSKLINKVLVPIMALHGEVLIEEEELIQHIIDLIVANRIAKDPLDATSAEFGGGMVRESDLYRTKCVLNAKDFWWQVCFRGLPTMKCVPSAILKDLLTIDPRIYPMTDRMTWILPQVKATIEFRKKLMRTRDPCLLFTNRMLFNKFGPLGEHVPVCDHGTRKLSAEEDANKPTLKPGVIYHPPPKYRGDVGPLMHVPWNLTKYIAHQCDIDPAEVLLMVPGPGHPNCDPYVVLEILLWGELGHQVIEDDSKCSMLPSDFLNECPTNAWDRGFLMQQHHFEEWVKITHRDLFSKAARLMSTETRKVNLPSAAAMAHHILYKMIPGHRCDRGSFGNFMDVEDTHCKKITTSAIWWQLGWDRNKYRRLSAVFVRGIKDYYSSHSEAPITDPIRQILEHADEICSINRARIRAKAKKAERLGLKVTEVSDDESNDWEGDVEACFIGGFDNPSIRAHTPPDCYK</sequence>
<dbReference type="KEGG" id="vg:8683562"/>
<dbReference type="EMBL" id="FJ940765">
    <property type="protein sequence ID" value="ADA57893.1"/>
    <property type="molecule type" value="Genomic_DNA"/>
</dbReference>
<reference evidence="3" key="3">
    <citation type="journal article" date="2021" name="Microorganisms">
        <title>Genomes of Anguillid Herpesvirus 1 Strains Reveal Evolutionary Disparities and Low Genetic Diversity in the Genus Cyprinivirus.</title>
        <authorList>
            <person name="Donohoe O."/>
            <person name="Zhang H."/>
            <person name="Delrez N."/>
            <person name="Gao Y."/>
            <person name="Suarez N.M."/>
            <person name="Davison A.J."/>
            <person name="Vanderplasschen A."/>
        </authorList>
    </citation>
    <scope>NUCLEOTIDE SEQUENCE</scope>
    <source>
        <strain evidence="3">500138</strain>
        <strain evidence="4">DK-200249</strain>
    </source>
</reference>
<evidence type="ECO:0000313" key="2">
    <source>
        <dbReference type="EMBL" id="ADA57893.1"/>
    </source>
</evidence>
<feature type="compositionally biased region" description="Pro residues" evidence="1">
    <location>
        <begin position="43"/>
        <end position="68"/>
    </location>
</feature>
<accession>A0A8E5AM49</accession>
<accession>D2E8I1</accession>
<keyword evidence="5" id="KW-1185">Reference proteome</keyword>
<gene>
    <name evidence="3" type="primary">ORF130</name>
    <name evidence="2" type="ORF">AngHV1_ORF130</name>
</gene>
<dbReference type="GeneID" id="8683562"/>
<dbReference type="EMBL" id="MW580851">
    <property type="protein sequence ID" value="QRM16681.1"/>
    <property type="molecule type" value="Genomic_DNA"/>
</dbReference>
<dbReference type="RefSeq" id="YP_003358269.1">
    <property type="nucleotide sequence ID" value="NC_013668.3"/>
</dbReference>
<dbReference type="EMBL" id="MW580849">
    <property type="protein sequence ID" value="QRM16422.1"/>
    <property type="molecule type" value="Genomic_DNA"/>
</dbReference>
<reference evidence="2" key="2">
    <citation type="submission" date="2012-05" db="EMBL/GenBank/DDBJ databases">
        <authorList>
            <person name="van Beurden S.J."/>
            <person name="Gatherer D."/>
            <person name="Tuzi K."/>
            <person name="Herzyk P."/>
            <person name="Galbraith J."/>
            <person name="Peeters B.P.H."/>
            <person name="Rottier P.J.M."/>
            <person name="Engelsma M.Y."/>
            <person name="Davison A.J."/>
        </authorList>
    </citation>
    <scope>NUCLEOTIDE SEQUENCE</scope>
    <source>
        <strain evidence="2">500138</strain>
    </source>
</reference>
<evidence type="ECO:0000256" key="1">
    <source>
        <dbReference type="SAM" id="MobiDB-lite"/>
    </source>
</evidence>
<name>A0A8E5AM49_9VIRU</name>
<evidence type="ECO:0000313" key="3">
    <source>
        <dbReference type="EMBL" id="QRM16422.1"/>
    </source>
</evidence>
<dbReference type="Proteomes" id="UP000011239">
    <property type="component" value="Segment"/>
</dbReference>
<feature type="compositionally biased region" description="Acidic residues" evidence="1">
    <location>
        <begin position="1"/>
        <end position="15"/>
    </location>
</feature>
<reference evidence="3" key="4">
    <citation type="submission" date="2021-02" db="EMBL/GenBank/DDBJ databases">
        <authorList>
            <person name="Vanderplasschen A.F.C."/>
            <person name="Davison A.J."/>
        </authorList>
    </citation>
    <scope>NUCLEOTIDE SEQUENCE</scope>
    <source>
        <strain evidence="3">500138</strain>
        <strain evidence="4">DK-200249</strain>
    </source>
</reference>
<evidence type="ECO:0000313" key="5">
    <source>
        <dbReference type="Proteomes" id="UP000011239"/>
    </source>
</evidence>
<reference evidence="2 5" key="1">
    <citation type="journal article" date="2010" name="J. Gen. Virol.">
        <title>Complete genome sequence and taxonomic position of anguillid herpesvirus 1.</title>
        <authorList>
            <person name="van Beurden S.J."/>
            <person name="Bossers A."/>
            <person name="Voorbergen-Laarman M.H."/>
            <person name="Haenen O.L."/>
            <person name="Peters S."/>
            <person name="Abma-Henkens M.H."/>
            <person name="Peeters B.P."/>
            <person name="Rottier P.J."/>
            <person name="Engelsma M.Y."/>
        </authorList>
    </citation>
    <scope>NUCLEOTIDE SEQUENCE [LARGE SCALE GENOMIC DNA]</scope>
    <source>
        <strain evidence="2">500138</strain>
        <strain evidence="5">Isolate Anguilla anguilla/Netherlands/500138/1998</strain>
    </source>
</reference>